<dbReference type="AlphaFoldDB" id="I0IG49"/>
<dbReference type="InterPro" id="IPR014001">
    <property type="entry name" value="Helicase_ATP-bd"/>
</dbReference>
<keyword evidence="8" id="KW-0067">ATP-binding</keyword>
<dbReference type="Proteomes" id="UP000007881">
    <property type="component" value="Chromosome"/>
</dbReference>
<evidence type="ECO:0000256" key="16">
    <source>
        <dbReference type="ARBA" id="ARBA00048954"/>
    </source>
</evidence>
<sequence>MPSALDNLSASGALARRLGASFERRPEQAAMAEAVADTFARGGKLIVEAGTGVGKSFAYLLPAIDLILQTDDRDKKKRVIVSTHTIALQEQLMEKDLPLLRSVVPGEFSAVLAKGRGNYVSRRRTRRAWDRSATMFEEDRQTRSVETVLDWLEETPEGSVATLPQLAAPEVWTDVRSDADDCLGKRCPTYKTCFFQAARRRIQNADLIVVNHALFFADLAMRRAGHGVLPPYDAVILDEAHTIEDAAADHFGVSVSSTQLRFLLGRLFNARRKRGVLQGLQGKLDPGAWNTLASHVEHTRAVTDDFFGELGVWQEGRGPRHNGRLLQPPPVDATPLAEHLQELSLRLKNARNKLEDESDQMEIGAQADRAQGQALALEALVEQTLDDHVYWVDHVPASGGTQQRAGRRERTTLSASPVEVGSILADKLFAAETGHGKPLPVVLTSATLSTANTPEKSPEARKKAFAHVAGRLGVSAAMADPSRSLLQLGSPFDYASQARVVVHPGLPEPNDPKHPAAMADVLLRHLKASDGGAFVLFTSYAMLRGTADRIRRHLGQWGMPMLVHGPGTQRRELLARFRHDRRSVLLGADSFWQGVDVAGEGLRLVVITRLPFVVPDRPMVQARSERVTARGGSAFADYSMPEAVLRFKQGFGRLIRSKTDTGTVAVLDPRIVNKPYGRRFLAALPDVPVQRGFDEPVPVGAADRGVI</sequence>
<dbReference type="PROSITE" id="PS51192">
    <property type="entry name" value="HELICASE_ATP_BIND_1"/>
    <property type="match status" value="1"/>
</dbReference>
<name>I0IG49_PHYMF</name>
<dbReference type="KEGG" id="phm:PSMK_20780"/>
<dbReference type="InterPro" id="IPR045028">
    <property type="entry name" value="DinG/Rad3-like"/>
</dbReference>
<evidence type="ECO:0000259" key="17">
    <source>
        <dbReference type="PROSITE" id="PS51192"/>
    </source>
</evidence>
<dbReference type="InterPro" id="IPR006554">
    <property type="entry name" value="Helicase-like_DEXD_c2"/>
</dbReference>
<dbReference type="PANTHER" id="PTHR11472">
    <property type="entry name" value="DNA REPAIR DEAD HELICASE RAD3/XP-D SUBFAMILY MEMBER"/>
    <property type="match status" value="1"/>
</dbReference>
<evidence type="ECO:0000256" key="10">
    <source>
        <dbReference type="ARBA" id="ARBA00023014"/>
    </source>
</evidence>
<evidence type="ECO:0000256" key="2">
    <source>
        <dbReference type="ARBA" id="ARBA00022485"/>
    </source>
</evidence>
<dbReference type="GO" id="GO:0005524">
    <property type="term" value="F:ATP binding"/>
    <property type="evidence" value="ECO:0007669"/>
    <property type="project" value="UniProtKB-KW"/>
</dbReference>
<evidence type="ECO:0000256" key="13">
    <source>
        <dbReference type="ARBA" id="ARBA00023235"/>
    </source>
</evidence>
<evidence type="ECO:0000256" key="15">
    <source>
        <dbReference type="ARBA" id="ARBA00044969"/>
    </source>
</evidence>
<reference evidence="19 20" key="1">
    <citation type="submission" date="2012-02" db="EMBL/GenBank/DDBJ databases">
        <title>Complete genome sequence of Phycisphaera mikurensis NBRC 102666.</title>
        <authorList>
            <person name="Ankai A."/>
            <person name="Hosoyama A."/>
            <person name="Terui Y."/>
            <person name="Sekine M."/>
            <person name="Fukai R."/>
            <person name="Kato Y."/>
            <person name="Nakamura S."/>
            <person name="Yamada-Narita S."/>
            <person name="Kawakoshi A."/>
            <person name="Fukunaga Y."/>
            <person name="Yamazaki S."/>
            <person name="Fujita N."/>
        </authorList>
    </citation>
    <scope>NUCLEOTIDE SEQUENCE [LARGE SCALE GENOMIC DNA]</scope>
    <source>
        <strain evidence="20">NBRC 102666 / KCTC 22515 / FYK2301M01</strain>
    </source>
</reference>
<dbReference type="Pfam" id="PF06733">
    <property type="entry name" value="DEAD_2"/>
    <property type="match status" value="1"/>
</dbReference>
<dbReference type="eggNOG" id="COG1199">
    <property type="taxonomic scope" value="Bacteria"/>
</dbReference>
<keyword evidence="4" id="KW-0547">Nucleotide-binding</keyword>
<feature type="domain" description="Helicase ATP-binding" evidence="17">
    <location>
        <begin position="36"/>
        <end position="277"/>
    </location>
</feature>
<gene>
    <name evidence="19" type="ordered locus">PSMK_20780</name>
</gene>
<keyword evidence="7 19" id="KW-0347">Helicase</keyword>
<evidence type="ECO:0000256" key="1">
    <source>
        <dbReference type="ARBA" id="ARBA00001966"/>
    </source>
</evidence>
<comment type="cofactor">
    <cofactor evidence="1">
        <name>[4Fe-4S] cluster</name>
        <dbReference type="ChEBI" id="CHEBI:49883"/>
    </cofactor>
</comment>
<dbReference type="GO" id="GO:0006281">
    <property type="term" value="P:DNA repair"/>
    <property type="evidence" value="ECO:0007669"/>
    <property type="project" value="UniProtKB-KW"/>
</dbReference>
<keyword evidence="6 19" id="KW-0378">Hydrolase</keyword>
<dbReference type="HOGENOM" id="CLU_012117_2_0_0"/>
<comment type="catalytic activity">
    <reaction evidence="16">
        <text>ATP + H2O = ADP + phosphate + H(+)</text>
        <dbReference type="Rhea" id="RHEA:13065"/>
        <dbReference type="ChEBI" id="CHEBI:15377"/>
        <dbReference type="ChEBI" id="CHEBI:15378"/>
        <dbReference type="ChEBI" id="CHEBI:30616"/>
        <dbReference type="ChEBI" id="CHEBI:43474"/>
        <dbReference type="ChEBI" id="CHEBI:456216"/>
        <dbReference type="EC" id="5.6.2.3"/>
    </reaction>
</comment>
<feature type="domain" description="Helicase ATP-binding" evidence="18">
    <location>
        <begin position="14"/>
        <end position="287"/>
    </location>
</feature>
<keyword evidence="3" id="KW-0479">Metal-binding</keyword>
<dbReference type="Pfam" id="PF13307">
    <property type="entry name" value="Helicase_C_2"/>
    <property type="match status" value="1"/>
</dbReference>
<dbReference type="InterPro" id="IPR014013">
    <property type="entry name" value="Helic_SF1/SF2_ATP-bd_DinG/Rad3"/>
</dbReference>
<dbReference type="InterPro" id="IPR006555">
    <property type="entry name" value="ATP-dep_Helicase_C"/>
</dbReference>
<dbReference type="SUPFAM" id="SSF52540">
    <property type="entry name" value="P-loop containing nucleoside triphosphate hydrolases"/>
    <property type="match status" value="1"/>
</dbReference>
<evidence type="ECO:0000256" key="7">
    <source>
        <dbReference type="ARBA" id="ARBA00022806"/>
    </source>
</evidence>
<keyword evidence="2" id="KW-0004">4Fe-4S</keyword>
<keyword evidence="10" id="KW-0411">Iron-sulfur</keyword>
<dbReference type="GO" id="GO:0016887">
    <property type="term" value="F:ATP hydrolysis activity"/>
    <property type="evidence" value="ECO:0007669"/>
    <property type="project" value="RHEA"/>
</dbReference>
<protein>
    <recommendedName>
        <fullName evidence="15">DNA 5'-3' helicase</fullName>
        <ecNumber evidence="15">5.6.2.3</ecNumber>
    </recommendedName>
</protein>
<dbReference type="GO" id="GO:0043139">
    <property type="term" value="F:5'-3' DNA helicase activity"/>
    <property type="evidence" value="ECO:0007669"/>
    <property type="project" value="UniProtKB-EC"/>
</dbReference>
<evidence type="ECO:0000313" key="19">
    <source>
        <dbReference type="EMBL" id="BAM04237.1"/>
    </source>
</evidence>
<dbReference type="EMBL" id="AP012338">
    <property type="protein sequence ID" value="BAM04237.1"/>
    <property type="molecule type" value="Genomic_DNA"/>
</dbReference>
<evidence type="ECO:0000259" key="18">
    <source>
        <dbReference type="PROSITE" id="PS51193"/>
    </source>
</evidence>
<dbReference type="SMART" id="SM00487">
    <property type="entry name" value="DEXDc"/>
    <property type="match status" value="1"/>
</dbReference>
<dbReference type="Gene3D" id="3.40.50.300">
    <property type="entry name" value="P-loop containing nucleotide triphosphate hydrolases"/>
    <property type="match status" value="2"/>
</dbReference>
<dbReference type="SMART" id="SM00488">
    <property type="entry name" value="DEXDc2"/>
    <property type="match status" value="1"/>
</dbReference>
<dbReference type="InterPro" id="IPR027417">
    <property type="entry name" value="P-loop_NTPase"/>
</dbReference>
<keyword evidence="5" id="KW-0227">DNA damage</keyword>
<dbReference type="InterPro" id="IPR011545">
    <property type="entry name" value="DEAD/DEAH_box_helicase_dom"/>
</dbReference>
<dbReference type="SMART" id="SM00491">
    <property type="entry name" value="HELICc2"/>
    <property type="match status" value="1"/>
</dbReference>
<dbReference type="GO" id="GO:0003677">
    <property type="term" value="F:DNA binding"/>
    <property type="evidence" value="ECO:0007669"/>
    <property type="project" value="UniProtKB-KW"/>
</dbReference>
<dbReference type="EC" id="5.6.2.3" evidence="15"/>
<evidence type="ECO:0000256" key="11">
    <source>
        <dbReference type="ARBA" id="ARBA00023125"/>
    </source>
</evidence>
<comment type="similarity">
    <text evidence="14">Belongs to the helicase family. DinG subfamily.</text>
</comment>
<dbReference type="PANTHER" id="PTHR11472:SF34">
    <property type="entry name" value="REGULATOR OF TELOMERE ELONGATION HELICASE 1"/>
    <property type="match status" value="1"/>
</dbReference>
<accession>I0IG49</accession>
<dbReference type="STRING" id="1142394.PSMK_20780"/>
<evidence type="ECO:0000256" key="8">
    <source>
        <dbReference type="ARBA" id="ARBA00022840"/>
    </source>
</evidence>
<evidence type="ECO:0000256" key="9">
    <source>
        <dbReference type="ARBA" id="ARBA00023004"/>
    </source>
</evidence>
<keyword evidence="12" id="KW-0234">DNA repair</keyword>
<keyword evidence="9" id="KW-0408">Iron</keyword>
<keyword evidence="20" id="KW-1185">Reference proteome</keyword>
<evidence type="ECO:0000313" key="20">
    <source>
        <dbReference type="Proteomes" id="UP000007881"/>
    </source>
</evidence>
<dbReference type="PATRIC" id="fig|1142394.8.peg.2142"/>
<evidence type="ECO:0000256" key="14">
    <source>
        <dbReference type="ARBA" id="ARBA00038058"/>
    </source>
</evidence>
<dbReference type="PROSITE" id="PS51193">
    <property type="entry name" value="HELICASE_ATP_BIND_2"/>
    <property type="match status" value="1"/>
</dbReference>
<keyword evidence="11" id="KW-0238">DNA-binding</keyword>
<dbReference type="Pfam" id="PF00270">
    <property type="entry name" value="DEAD"/>
    <property type="match status" value="1"/>
</dbReference>
<evidence type="ECO:0000256" key="3">
    <source>
        <dbReference type="ARBA" id="ARBA00022723"/>
    </source>
</evidence>
<dbReference type="GO" id="GO:0046872">
    <property type="term" value="F:metal ion binding"/>
    <property type="evidence" value="ECO:0007669"/>
    <property type="project" value="UniProtKB-KW"/>
</dbReference>
<dbReference type="RefSeq" id="WP_014437455.1">
    <property type="nucleotide sequence ID" value="NC_017080.1"/>
</dbReference>
<dbReference type="GO" id="GO:0051539">
    <property type="term" value="F:4 iron, 4 sulfur cluster binding"/>
    <property type="evidence" value="ECO:0007669"/>
    <property type="project" value="UniProtKB-KW"/>
</dbReference>
<organism evidence="19 20">
    <name type="scientific">Phycisphaera mikurensis (strain NBRC 102666 / KCTC 22515 / FYK2301M01)</name>
    <dbReference type="NCBI Taxonomy" id="1142394"/>
    <lineage>
        <taxon>Bacteria</taxon>
        <taxon>Pseudomonadati</taxon>
        <taxon>Planctomycetota</taxon>
        <taxon>Phycisphaerae</taxon>
        <taxon>Phycisphaerales</taxon>
        <taxon>Phycisphaeraceae</taxon>
        <taxon>Phycisphaera</taxon>
    </lineage>
</organism>
<evidence type="ECO:0000256" key="5">
    <source>
        <dbReference type="ARBA" id="ARBA00022763"/>
    </source>
</evidence>
<evidence type="ECO:0000256" key="12">
    <source>
        <dbReference type="ARBA" id="ARBA00023204"/>
    </source>
</evidence>
<dbReference type="InterPro" id="IPR010614">
    <property type="entry name" value="RAD3-like_helicase_DEAD"/>
</dbReference>
<proteinExistence type="inferred from homology"/>
<evidence type="ECO:0000256" key="4">
    <source>
        <dbReference type="ARBA" id="ARBA00022741"/>
    </source>
</evidence>
<keyword evidence="13" id="KW-0413">Isomerase</keyword>
<evidence type="ECO:0000256" key="6">
    <source>
        <dbReference type="ARBA" id="ARBA00022801"/>
    </source>
</evidence>